<evidence type="ECO:0000256" key="4">
    <source>
        <dbReference type="PROSITE-ProRule" id="PRU00221"/>
    </source>
</evidence>
<evidence type="ECO:0000256" key="5">
    <source>
        <dbReference type="SAM" id="MobiDB-lite"/>
    </source>
</evidence>
<feature type="repeat" description="WD" evidence="4">
    <location>
        <begin position="361"/>
        <end position="377"/>
    </location>
</feature>
<accession>A0A7D9H0D8</accession>
<dbReference type="Gene3D" id="2.130.10.10">
    <property type="entry name" value="YVTN repeat-like/Quinoprotein amine dehydrogenase"/>
    <property type="match status" value="1"/>
</dbReference>
<evidence type="ECO:0000256" key="3">
    <source>
        <dbReference type="HAMAP-Rule" id="MF_03037"/>
    </source>
</evidence>
<feature type="repeat" description="WD" evidence="4">
    <location>
        <begin position="163"/>
        <end position="194"/>
    </location>
</feature>
<comment type="similarity">
    <text evidence="3">Belongs to the WD repeat CIA1 family.</text>
</comment>
<name>A0A7D9H0D8_DEKBR</name>
<proteinExistence type="inferred from homology"/>
<dbReference type="EMBL" id="JABCYN010000040">
    <property type="protein sequence ID" value="KAF6007923.1"/>
    <property type="molecule type" value="Genomic_DNA"/>
</dbReference>
<dbReference type="InterPro" id="IPR001680">
    <property type="entry name" value="WD40_rpt"/>
</dbReference>
<keyword evidence="8" id="KW-1185">Reference proteome</keyword>
<dbReference type="InterPro" id="IPR015943">
    <property type="entry name" value="WD40/YVTN_repeat-like_dom_sf"/>
</dbReference>
<dbReference type="PROSITE" id="PS50294">
    <property type="entry name" value="WD_REPEATS_REGION"/>
    <property type="match status" value="1"/>
</dbReference>
<dbReference type="AlphaFoldDB" id="A0A7D9H0D8"/>
<keyword evidence="2" id="KW-0677">Repeat</keyword>
<dbReference type="SMART" id="SM00320">
    <property type="entry name" value="WD40"/>
    <property type="match status" value="7"/>
</dbReference>
<dbReference type="GO" id="GO:0097361">
    <property type="term" value="C:cytosolic [4Fe-4S] assembly targeting complex"/>
    <property type="evidence" value="ECO:0007669"/>
    <property type="project" value="InterPro"/>
</dbReference>
<evidence type="ECO:0000313" key="9">
    <source>
        <dbReference type="Proteomes" id="UP000568158"/>
    </source>
</evidence>
<evidence type="ECO:0000313" key="7">
    <source>
        <dbReference type="EMBL" id="VUG18741.1"/>
    </source>
</evidence>
<dbReference type="Proteomes" id="UP000478008">
    <property type="component" value="Unassembled WGS sequence"/>
</dbReference>
<feature type="region of interest" description="Disordered" evidence="5">
    <location>
        <begin position="249"/>
        <end position="268"/>
    </location>
</feature>
<evidence type="ECO:0000313" key="6">
    <source>
        <dbReference type="EMBL" id="KAF6007923.1"/>
    </source>
</evidence>
<evidence type="ECO:0000256" key="1">
    <source>
        <dbReference type="ARBA" id="ARBA00022574"/>
    </source>
</evidence>
<gene>
    <name evidence="3 7" type="primary">CIA1</name>
    <name evidence="7" type="ORF">DEBR0S4_01178G</name>
    <name evidence="6" type="ORF">HII12_004335</name>
</gene>
<dbReference type="Pfam" id="PF00400">
    <property type="entry name" value="WD40"/>
    <property type="match status" value="6"/>
</dbReference>
<dbReference type="EMBL" id="CABFWN010000004">
    <property type="protein sequence ID" value="VUG18741.1"/>
    <property type="molecule type" value="Genomic_DNA"/>
</dbReference>
<evidence type="ECO:0000256" key="2">
    <source>
        <dbReference type="ARBA" id="ARBA00022737"/>
    </source>
</evidence>
<dbReference type="Proteomes" id="UP000568158">
    <property type="component" value="Unassembled WGS sequence"/>
</dbReference>
<dbReference type="SUPFAM" id="SSF50978">
    <property type="entry name" value="WD40 repeat-like"/>
    <property type="match status" value="1"/>
</dbReference>
<dbReference type="InterPro" id="IPR036322">
    <property type="entry name" value="WD40_repeat_dom_sf"/>
</dbReference>
<dbReference type="InterPro" id="IPR028608">
    <property type="entry name" value="CIAO1/Cia1"/>
</dbReference>
<evidence type="ECO:0000313" key="8">
    <source>
        <dbReference type="Proteomes" id="UP000478008"/>
    </source>
</evidence>
<keyword evidence="1 4" id="KW-0853">WD repeat</keyword>
<dbReference type="GO" id="GO:0016226">
    <property type="term" value="P:iron-sulfur cluster assembly"/>
    <property type="evidence" value="ECO:0007669"/>
    <property type="project" value="UniProtKB-UniRule"/>
</dbReference>
<organism evidence="7 8">
    <name type="scientific">Dekkera bruxellensis</name>
    <name type="common">Brettanomyces custersii</name>
    <dbReference type="NCBI Taxonomy" id="5007"/>
    <lineage>
        <taxon>Eukaryota</taxon>
        <taxon>Fungi</taxon>
        <taxon>Dikarya</taxon>
        <taxon>Ascomycota</taxon>
        <taxon>Saccharomycotina</taxon>
        <taxon>Pichiomycetes</taxon>
        <taxon>Pichiales</taxon>
        <taxon>Pichiaceae</taxon>
        <taxon>Brettanomyces</taxon>
    </lineage>
</organism>
<dbReference type="PANTHER" id="PTHR19920:SF0">
    <property type="entry name" value="CYTOSOLIC IRON-SULFUR PROTEIN ASSEMBLY PROTEIN CIAO1-RELATED"/>
    <property type="match status" value="1"/>
</dbReference>
<dbReference type="PANTHER" id="PTHR19920">
    <property type="entry name" value="WD40 PROTEIN CIAO1"/>
    <property type="match status" value="1"/>
</dbReference>
<protein>
    <recommendedName>
        <fullName evidence="3">Probable cytosolic iron-sulfur protein assembly protein 1</fullName>
    </recommendedName>
</protein>
<reference evidence="7 8" key="1">
    <citation type="submission" date="2019-07" db="EMBL/GenBank/DDBJ databases">
        <authorList>
            <person name="Friedrich A."/>
            <person name="Schacherer J."/>
        </authorList>
    </citation>
    <scope>NUCLEOTIDE SEQUENCE [LARGE SCALE GENOMIC DNA]</scope>
</reference>
<dbReference type="HAMAP" id="MF_03037">
    <property type="entry name" value="ciao1"/>
    <property type="match status" value="1"/>
</dbReference>
<dbReference type="PROSITE" id="PS50082">
    <property type="entry name" value="WD_REPEATS_2"/>
    <property type="match status" value="3"/>
</dbReference>
<sequence length="377" mass="42463">MPQIKLEHKFAAHKFACWAVAVEKESHLMATVSADKTCKVFDYREKELLATLGDGTHSKSTRCVAFKPHSEFPTLAVGSFDATVSIWCMDGAEAGADDVSESSEIIGENGWELLAVIEGHENEVKAVDWSCDGKYLATCSRDKSAWIWETDESNEEFECINVIQEHEQDVKNVKWHPFENVLATSSYDETCRVFRQDDYDDDDWLCVAKLDQFDGTVWCSDFEKKSYKDGTMRLVTCCDDAKVRVFRKIPPPASQNEQKQEGEAEISSEGHLQKPVIVPSSLKEEENWVLESVLPPVHNRAVYSVDWNENGLIASCGSDGILAIYKEKSDRPGQWEVYATKYLAHGVCEVNCVKWCSSTELLTAGDDGNVLMWKIED</sequence>
<comment type="function">
    <text evidence="3">Essential component of the cytosolic iron-sulfur (Fe/S) protein assembly machinery. Required for the maturation of extramitochondrial Fe/S proteins.</text>
</comment>
<feature type="repeat" description="WD" evidence="4">
    <location>
        <begin position="117"/>
        <end position="158"/>
    </location>
</feature>
<reference evidence="6 9" key="2">
    <citation type="journal article" date="2020" name="Appl. Microbiol. Biotechnol.">
        <title>Targeted gene deletion in Brettanomyces bruxellensis with an expression-free CRISPR-Cas9 system.</title>
        <authorList>
            <person name="Varela C."/>
            <person name="Bartel C."/>
            <person name="Onetto C."/>
            <person name="Borneman A."/>
        </authorList>
    </citation>
    <scope>NUCLEOTIDE SEQUENCE [LARGE SCALE GENOMIC DNA]</scope>
    <source>
        <strain evidence="6 9">AWRI1613</strain>
    </source>
</reference>